<dbReference type="EMBL" id="OX596091">
    <property type="protein sequence ID" value="CAN0555572.1"/>
    <property type="molecule type" value="Genomic_DNA"/>
</dbReference>
<reference evidence="1" key="1">
    <citation type="submission" date="2023-05" db="EMBL/GenBank/DDBJ databases">
        <authorList>
            <consortium name="ELIXIR-Norway"/>
        </authorList>
    </citation>
    <scope>NUCLEOTIDE SEQUENCE</scope>
</reference>
<sequence length="195" mass="20362">MWIRVHSGSCPVSLGSPSEKPGLWFPFQEFLSPTPPPACVACSQLLAALTSLVSRGLFLLFLPAGLSPLFLYGHCCGAPGAQASAGGLSQGPWVSPGEGVSPVGIKPSTPPDSTLPQSAEPREAQARRLRERWQDAEWVMAAARLSRPSSGSSGSAGFAMLTTQRDPGSSSEARASKASVPSRVWVRGLGPPARQ</sequence>
<proteinExistence type="predicted"/>
<accession>A0AC60A573</accession>
<gene>
    <name evidence="1" type="ORF">MRATA1EN22A_LOCUS26847</name>
</gene>
<protein>
    <submittedName>
        <fullName evidence="1">Uncharacterized protein</fullName>
    </submittedName>
</protein>
<evidence type="ECO:0000313" key="2">
    <source>
        <dbReference type="Proteomes" id="UP001162501"/>
    </source>
</evidence>
<name>A0AC60A573_RANTA</name>
<evidence type="ECO:0000313" key="1">
    <source>
        <dbReference type="EMBL" id="CAN0555572.1"/>
    </source>
</evidence>
<organism evidence="1 2">
    <name type="scientific">Rangifer tarandus platyrhynchus</name>
    <name type="common">Svalbard reindeer</name>
    <dbReference type="NCBI Taxonomy" id="3082113"/>
    <lineage>
        <taxon>Eukaryota</taxon>
        <taxon>Metazoa</taxon>
        <taxon>Chordata</taxon>
        <taxon>Craniata</taxon>
        <taxon>Vertebrata</taxon>
        <taxon>Euteleostomi</taxon>
        <taxon>Mammalia</taxon>
        <taxon>Eutheria</taxon>
        <taxon>Laurasiatheria</taxon>
        <taxon>Artiodactyla</taxon>
        <taxon>Ruminantia</taxon>
        <taxon>Pecora</taxon>
        <taxon>Cervidae</taxon>
        <taxon>Odocoileinae</taxon>
        <taxon>Rangifer</taxon>
    </lineage>
</organism>
<reference evidence="1" key="2">
    <citation type="submission" date="2025-03" db="EMBL/GenBank/DDBJ databases">
        <authorList>
            <consortium name="ELIXIR-Norway"/>
            <consortium name="Elixir Norway"/>
        </authorList>
    </citation>
    <scope>NUCLEOTIDE SEQUENCE</scope>
</reference>
<dbReference type="Proteomes" id="UP001162501">
    <property type="component" value="Chromosome 7"/>
</dbReference>